<reference evidence="2 3" key="1">
    <citation type="journal article" date="2021" name="J. Hered.">
        <title>A chromosome-level genome assembly of the parasitoid wasp, Cotesia glomerata (Hymenoptera: Braconidae).</title>
        <authorList>
            <person name="Pinto B.J."/>
            <person name="Weis J.J."/>
            <person name="Gamble T."/>
            <person name="Ode P.J."/>
            <person name="Paul R."/>
            <person name="Zaspel J.M."/>
        </authorList>
    </citation>
    <scope>NUCLEOTIDE SEQUENCE [LARGE SCALE GENOMIC DNA]</scope>
    <source>
        <strain evidence="2">CgM1</strain>
    </source>
</reference>
<gene>
    <name evidence="2" type="ORF">KQX54_000017</name>
</gene>
<dbReference type="AlphaFoldDB" id="A0AAV7IDP8"/>
<evidence type="ECO:0000313" key="3">
    <source>
        <dbReference type="Proteomes" id="UP000826195"/>
    </source>
</evidence>
<feature type="compositionally biased region" description="Polar residues" evidence="1">
    <location>
        <begin position="195"/>
        <end position="208"/>
    </location>
</feature>
<evidence type="ECO:0000256" key="1">
    <source>
        <dbReference type="SAM" id="MobiDB-lite"/>
    </source>
</evidence>
<protein>
    <submittedName>
        <fullName evidence="2">Uncharacterized protein</fullName>
    </submittedName>
</protein>
<keyword evidence="3" id="KW-1185">Reference proteome</keyword>
<organism evidence="2 3">
    <name type="scientific">Cotesia glomerata</name>
    <name type="common">Lepidopteran parasitic wasp</name>
    <name type="synonym">Apanteles glomeratus</name>
    <dbReference type="NCBI Taxonomy" id="32391"/>
    <lineage>
        <taxon>Eukaryota</taxon>
        <taxon>Metazoa</taxon>
        <taxon>Ecdysozoa</taxon>
        <taxon>Arthropoda</taxon>
        <taxon>Hexapoda</taxon>
        <taxon>Insecta</taxon>
        <taxon>Pterygota</taxon>
        <taxon>Neoptera</taxon>
        <taxon>Endopterygota</taxon>
        <taxon>Hymenoptera</taxon>
        <taxon>Apocrita</taxon>
        <taxon>Ichneumonoidea</taxon>
        <taxon>Braconidae</taxon>
        <taxon>Microgastrinae</taxon>
        <taxon>Cotesia</taxon>
    </lineage>
</organism>
<name>A0AAV7IDP8_COTGL</name>
<comment type="caution">
    <text evidence="2">The sequence shown here is derived from an EMBL/GenBank/DDBJ whole genome shotgun (WGS) entry which is preliminary data.</text>
</comment>
<sequence length="208" mass="23706">MSTADDWILVDRYIHYDVVIPRIWLIQFQDDVVDLIDSIRMELLDVIDDGRSIVNLPIIRIGNRVAVLNLRHDIEVWWFRLFGINNITDRRYYILQGYATNSFLNLYDVNAGSDENNLSLPSSPPPPLQRLSPLLSQDVIISMARLFFLVETSTGMARIISRSLRRLRFGEDKEELNSPPPVRRRLTSPPPSSPQAGTSSGFSGLNVP</sequence>
<dbReference type="EMBL" id="JAHXZJ010002119">
    <property type="protein sequence ID" value="KAH0548102.1"/>
    <property type="molecule type" value="Genomic_DNA"/>
</dbReference>
<feature type="region of interest" description="Disordered" evidence="1">
    <location>
        <begin position="171"/>
        <end position="208"/>
    </location>
</feature>
<proteinExistence type="predicted"/>
<evidence type="ECO:0000313" key="2">
    <source>
        <dbReference type="EMBL" id="KAH0548102.1"/>
    </source>
</evidence>
<accession>A0AAV7IDP8</accession>
<dbReference type="Proteomes" id="UP000826195">
    <property type="component" value="Unassembled WGS sequence"/>
</dbReference>